<name>A0A383A794_9ZZZZ</name>
<reference evidence="1" key="1">
    <citation type="submission" date="2018-05" db="EMBL/GenBank/DDBJ databases">
        <authorList>
            <person name="Lanie J.A."/>
            <person name="Ng W.-L."/>
            <person name="Kazmierczak K.M."/>
            <person name="Andrzejewski T.M."/>
            <person name="Davidsen T.M."/>
            <person name="Wayne K.J."/>
            <person name="Tettelin H."/>
            <person name="Glass J.I."/>
            <person name="Rusch D."/>
            <person name="Podicherti R."/>
            <person name="Tsui H.-C.T."/>
            <person name="Winkler M.E."/>
        </authorList>
    </citation>
    <scope>NUCLEOTIDE SEQUENCE</scope>
</reference>
<accession>A0A383A794</accession>
<proteinExistence type="predicted"/>
<feature type="non-terminal residue" evidence="1">
    <location>
        <position position="1"/>
    </location>
</feature>
<gene>
    <name evidence="1" type="ORF">METZ01_LOCUS456303</name>
</gene>
<protein>
    <submittedName>
        <fullName evidence="1">Uncharacterized protein</fullName>
    </submittedName>
</protein>
<sequence>VRTKSVILTTILASMFIIGTITPVLGSAQLTVTVDPNSDTAIASMKYQRAIFIDYSEGGELASDLRGKNVFVSFSADSSNAGVKNLLGQLNSFILSKNSQAQVTDLKVHYTATMTGREGSMSIDYKIELLPVIEKFVIRSYSPGSPAILDVDWRGFGTNGPVAINTAEYGTLEINMPISFIHKFEPELAAAIVAGDADVLTKTRLMNAD</sequence>
<organism evidence="1">
    <name type="scientific">marine metagenome</name>
    <dbReference type="NCBI Taxonomy" id="408172"/>
    <lineage>
        <taxon>unclassified sequences</taxon>
        <taxon>metagenomes</taxon>
        <taxon>ecological metagenomes</taxon>
    </lineage>
</organism>
<feature type="non-terminal residue" evidence="1">
    <location>
        <position position="209"/>
    </location>
</feature>
<evidence type="ECO:0000313" key="1">
    <source>
        <dbReference type="EMBL" id="SVE03449.1"/>
    </source>
</evidence>
<dbReference type="EMBL" id="UINC01189662">
    <property type="protein sequence ID" value="SVE03449.1"/>
    <property type="molecule type" value="Genomic_DNA"/>
</dbReference>
<dbReference type="AlphaFoldDB" id="A0A383A794"/>